<dbReference type="PANTHER" id="PTHR21481">
    <property type="entry name" value="PROTEIN CLEC16A"/>
    <property type="match status" value="1"/>
</dbReference>
<dbReference type="GO" id="GO:0006914">
    <property type="term" value="P:autophagy"/>
    <property type="evidence" value="ECO:0007669"/>
    <property type="project" value="UniProtKB-KW"/>
</dbReference>
<sequence length="724" mass="83944">MNKITSLSQIKLETYKDANLLNSSAHPITVHSQVRERSQAMLSFWNNLWNPPKIEKYSIENLKRLSALLLEHSRRGNDDDYLLSNNYINQMICHKFDFSNEEILAYFIYLLRTLSFKLDTNTLYFFFNENIDDFPLYSEAIKFFNSDESMIRAAVRTITLNIFAVNDDQMQDFILDKKAAPYFSNLVYFIANHASILNDISNSSTYYKQYSRFNYYMAEHCDNFYYINDIINLDIEKMNQTLTAHLMDLLVQPIYADSLVKESLLPSKQKVRINSVVALALLCHVLHIFRHTPLVTSMVAMLFANSPSMMDYSHSPPTRFEYSGTWFRRNLYREAIMGFLVPSRPDDSDYYDLNTLPALCLLYMSCRNNAIAPDVLIATDVYPQKLLKTRRLMMQDTFVSDSEDDAPPSFDERRSFDTESTASTPSQAKPIYPGVIDPQLPSSSYKSVRGLFINEEDGESQYGSLPMPTIKISNDDYNHYGSQNTRNYRGELIKTILTLLCKYYHLCRPMTLQMATEVLLEMLYYNGSGECLTDDQIEMMNKAERDLQDRIRRFLSNGQDFPLEESEKAVSDAMFGGDKYVAEIIMSAKLLLPPPVVMDPEKRSDANIEPDMFKCIKTLYLIRKTRMLLSRRASTEVSNFDNDRQEANLGMDMEQELVYQKCVDNDKKSGVRQKSILDGEQFRQQQQIENIRNKLNTNTQAIPKNPEDLEKRKRMVFDTLGIQL</sequence>
<evidence type="ECO:0000259" key="5">
    <source>
        <dbReference type="Pfam" id="PF19439"/>
    </source>
</evidence>
<reference evidence="6" key="1">
    <citation type="submission" date="2021-06" db="EMBL/GenBank/DDBJ databases">
        <authorList>
            <person name="Kallberg Y."/>
            <person name="Tangrot J."/>
            <person name="Rosling A."/>
        </authorList>
    </citation>
    <scope>NUCLEOTIDE SEQUENCE</scope>
    <source>
        <strain evidence="6">CL551</strain>
    </source>
</reference>
<dbReference type="InterPro" id="IPR039272">
    <property type="entry name" value="CLEC16A/TT9"/>
</dbReference>
<dbReference type="OrthoDB" id="294052at2759"/>
<keyword evidence="2" id="KW-0072">Autophagy</keyword>
<dbReference type="EMBL" id="CAJVPV010001695">
    <property type="protein sequence ID" value="CAG8505409.1"/>
    <property type="molecule type" value="Genomic_DNA"/>
</dbReference>
<dbReference type="GO" id="GO:0007034">
    <property type="term" value="P:vacuolar transport"/>
    <property type="evidence" value="ECO:0007669"/>
    <property type="project" value="TreeGrafter"/>
</dbReference>
<evidence type="ECO:0000259" key="4">
    <source>
        <dbReference type="Pfam" id="PF09758"/>
    </source>
</evidence>
<comment type="similarity">
    <text evidence="1">Belongs to the CLEC16A/gop-1 family.</text>
</comment>
<protein>
    <submittedName>
        <fullName evidence="6">9158_t:CDS:1</fullName>
    </submittedName>
</protein>
<organism evidence="6 7">
    <name type="scientific">Acaulospora morrowiae</name>
    <dbReference type="NCBI Taxonomy" id="94023"/>
    <lineage>
        <taxon>Eukaryota</taxon>
        <taxon>Fungi</taxon>
        <taxon>Fungi incertae sedis</taxon>
        <taxon>Mucoromycota</taxon>
        <taxon>Glomeromycotina</taxon>
        <taxon>Glomeromycetes</taxon>
        <taxon>Diversisporales</taxon>
        <taxon>Acaulosporaceae</taxon>
        <taxon>Acaulospora</taxon>
    </lineage>
</organism>
<dbReference type="AlphaFoldDB" id="A0A9N8ZS66"/>
<gene>
    <name evidence="6" type="ORF">AMORRO_LOCUS3460</name>
</gene>
<evidence type="ECO:0000313" key="7">
    <source>
        <dbReference type="Proteomes" id="UP000789342"/>
    </source>
</evidence>
<dbReference type="InterPro" id="IPR019155">
    <property type="entry name" value="CLEC16A/TT9_N"/>
</dbReference>
<evidence type="ECO:0000256" key="1">
    <source>
        <dbReference type="ARBA" id="ARBA00006441"/>
    </source>
</evidence>
<dbReference type="GO" id="GO:1901096">
    <property type="term" value="P:regulation of autophagosome maturation"/>
    <property type="evidence" value="ECO:0007669"/>
    <property type="project" value="TreeGrafter"/>
</dbReference>
<dbReference type="Pfam" id="PF09758">
    <property type="entry name" value="FPL"/>
    <property type="match status" value="1"/>
</dbReference>
<dbReference type="GO" id="GO:0016197">
    <property type="term" value="P:endosomal transport"/>
    <property type="evidence" value="ECO:0007669"/>
    <property type="project" value="TreeGrafter"/>
</dbReference>
<dbReference type="GO" id="GO:0005770">
    <property type="term" value="C:late endosome"/>
    <property type="evidence" value="ECO:0007669"/>
    <property type="project" value="TreeGrafter"/>
</dbReference>
<feature type="compositionally biased region" description="Polar residues" evidence="3">
    <location>
        <begin position="418"/>
        <end position="427"/>
    </location>
</feature>
<name>A0A9N8ZS66_9GLOM</name>
<evidence type="ECO:0000313" key="6">
    <source>
        <dbReference type="EMBL" id="CAG8505409.1"/>
    </source>
</evidence>
<dbReference type="Proteomes" id="UP000789342">
    <property type="component" value="Unassembled WGS sequence"/>
</dbReference>
<keyword evidence="7" id="KW-1185">Reference proteome</keyword>
<proteinExistence type="inferred from homology"/>
<feature type="domain" description="CLEC16A/TT9 C-terminal" evidence="5">
    <location>
        <begin position="216"/>
        <end position="303"/>
    </location>
</feature>
<feature type="domain" description="FPL" evidence="4">
    <location>
        <begin position="53"/>
        <end position="163"/>
    </location>
</feature>
<accession>A0A9N8ZS66</accession>
<evidence type="ECO:0000256" key="2">
    <source>
        <dbReference type="ARBA" id="ARBA00023006"/>
    </source>
</evidence>
<dbReference type="InterPro" id="IPR045820">
    <property type="entry name" value="CLEC16A/TT9_C"/>
</dbReference>
<feature type="region of interest" description="Disordered" evidence="3">
    <location>
        <begin position="398"/>
        <end position="438"/>
    </location>
</feature>
<comment type="caution">
    <text evidence="6">The sequence shown here is derived from an EMBL/GenBank/DDBJ whole genome shotgun (WGS) entry which is preliminary data.</text>
</comment>
<dbReference type="PANTHER" id="PTHR21481:SF0">
    <property type="entry name" value="PROTEIN CLEC16A"/>
    <property type="match status" value="1"/>
</dbReference>
<dbReference type="GO" id="GO:0005794">
    <property type="term" value="C:Golgi apparatus"/>
    <property type="evidence" value="ECO:0007669"/>
    <property type="project" value="TreeGrafter"/>
</dbReference>
<evidence type="ECO:0000256" key="3">
    <source>
        <dbReference type="SAM" id="MobiDB-lite"/>
    </source>
</evidence>
<dbReference type="Pfam" id="PF19439">
    <property type="entry name" value="CLEC16A_C"/>
    <property type="match status" value="1"/>
</dbReference>